<dbReference type="GO" id="GO:0005524">
    <property type="term" value="F:ATP binding"/>
    <property type="evidence" value="ECO:0007669"/>
    <property type="project" value="UniProtKB-KW"/>
</dbReference>
<evidence type="ECO:0000256" key="4">
    <source>
        <dbReference type="ARBA" id="ARBA00022840"/>
    </source>
</evidence>
<feature type="domain" description="tRNA(Ile)-lysidine/2-thiocytidine synthase N-terminal" evidence="7">
    <location>
        <begin position="17"/>
        <end position="195"/>
    </location>
</feature>
<proteinExistence type="inferred from homology"/>
<keyword evidence="9" id="KW-1185">Reference proteome</keyword>
<evidence type="ECO:0000256" key="5">
    <source>
        <dbReference type="ARBA" id="ARBA00048539"/>
    </source>
</evidence>
<keyword evidence="3" id="KW-0547">Nucleotide-binding</keyword>
<keyword evidence="4" id="KW-0067">ATP-binding</keyword>
<dbReference type="Proteomes" id="UP000509414">
    <property type="component" value="Chromosome"/>
</dbReference>
<dbReference type="AlphaFoldDB" id="A0A7H9CGE9"/>
<dbReference type="SUPFAM" id="SSF52402">
    <property type="entry name" value="Adenine nucleotide alpha hydrolases-like"/>
    <property type="match status" value="1"/>
</dbReference>
<dbReference type="CDD" id="cd01992">
    <property type="entry name" value="TilS_N"/>
    <property type="match status" value="1"/>
</dbReference>
<evidence type="ECO:0000313" key="9">
    <source>
        <dbReference type="Proteomes" id="UP000509414"/>
    </source>
</evidence>
<evidence type="ECO:0000256" key="3">
    <source>
        <dbReference type="ARBA" id="ARBA00022741"/>
    </source>
</evidence>
<comment type="function">
    <text evidence="6">Ligates lysine onto the cytidine present at position 34 of the AUA codon-specific tRNA(Ile) that contains the anticodon CAU, in an ATP-dependent manner. Cytidine is converted to lysidine, thus changing the amino acid specificity of the tRNA from methionine to isoleucine.</text>
</comment>
<protein>
    <recommendedName>
        <fullName evidence="6">tRNA(Ile)-lysidine synthase</fullName>
        <ecNumber evidence="6">6.3.4.19</ecNumber>
    </recommendedName>
    <alternativeName>
        <fullName evidence="6">tRNA(Ile)-2-lysyl-cytidine synthase</fullName>
    </alternativeName>
    <alternativeName>
        <fullName evidence="6">tRNA(Ile)-lysidine synthetase</fullName>
    </alternativeName>
</protein>
<evidence type="ECO:0000256" key="2">
    <source>
        <dbReference type="ARBA" id="ARBA00022694"/>
    </source>
</evidence>
<dbReference type="InterPro" id="IPR014729">
    <property type="entry name" value="Rossmann-like_a/b/a_fold"/>
</dbReference>
<comment type="caution">
    <text evidence="6">Lacks conserved residue(s) required for the propagation of feature annotation.</text>
</comment>
<dbReference type="InterPro" id="IPR012094">
    <property type="entry name" value="tRNA_Ile_lys_synt"/>
</dbReference>
<dbReference type="Pfam" id="PF01171">
    <property type="entry name" value="ATP_bind_3"/>
    <property type="match status" value="1"/>
</dbReference>
<dbReference type="PANTHER" id="PTHR43033">
    <property type="entry name" value="TRNA(ILE)-LYSIDINE SYNTHASE-RELATED"/>
    <property type="match status" value="1"/>
</dbReference>
<dbReference type="Gene3D" id="3.40.50.620">
    <property type="entry name" value="HUPs"/>
    <property type="match status" value="1"/>
</dbReference>
<comment type="catalytic activity">
    <reaction evidence="5 6">
        <text>cytidine(34) in tRNA(Ile2) + L-lysine + ATP = lysidine(34) in tRNA(Ile2) + AMP + diphosphate + H(+)</text>
        <dbReference type="Rhea" id="RHEA:43744"/>
        <dbReference type="Rhea" id="RHEA-COMP:10625"/>
        <dbReference type="Rhea" id="RHEA-COMP:10670"/>
        <dbReference type="ChEBI" id="CHEBI:15378"/>
        <dbReference type="ChEBI" id="CHEBI:30616"/>
        <dbReference type="ChEBI" id="CHEBI:32551"/>
        <dbReference type="ChEBI" id="CHEBI:33019"/>
        <dbReference type="ChEBI" id="CHEBI:82748"/>
        <dbReference type="ChEBI" id="CHEBI:83665"/>
        <dbReference type="ChEBI" id="CHEBI:456215"/>
        <dbReference type="EC" id="6.3.4.19"/>
    </reaction>
</comment>
<dbReference type="InterPro" id="IPR012795">
    <property type="entry name" value="tRNA_Ile_lys_synt_N"/>
</dbReference>
<accession>A0A7H9CGE9</accession>
<gene>
    <name evidence="6 8" type="primary">tilS</name>
    <name evidence="8" type="ORF">CINF_0644</name>
</gene>
<dbReference type="InterPro" id="IPR011063">
    <property type="entry name" value="TilS/TtcA_N"/>
</dbReference>
<evidence type="ECO:0000259" key="7">
    <source>
        <dbReference type="Pfam" id="PF01171"/>
    </source>
</evidence>
<name>A0A7H9CGE9_9BACT</name>
<evidence type="ECO:0000256" key="6">
    <source>
        <dbReference type="HAMAP-Rule" id="MF_01161"/>
    </source>
</evidence>
<dbReference type="HAMAP" id="MF_01161">
    <property type="entry name" value="tRNA_Ile_lys_synt"/>
    <property type="match status" value="1"/>
</dbReference>
<dbReference type="GO" id="GO:0032267">
    <property type="term" value="F:tRNA(Ile)-lysidine synthase activity"/>
    <property type="evidence" value="ECO:0007669"/>
    <property type="project" value="UniProtKB-EC"/>
</dbReference>
<evidence type="ECO:0000313" key="8">
    <source>
        <dbReference type="EMBL" id="QLI05166.1"/>
    </source>
</evidence>
<dbReference type="RefSeq" id="WP_179975731.1">
    <property type="nucleotide sequence ID" value="NZ_CP049075.1"/>
</dbReference>
<comment type="similarity">
    <text evidence="6">Belongs to the tRNA(Ile)-lysidine synthase family.</text>
</comment>
<dbReference type="GO" id="GO:0006400">
    <property type="term" value="P:tRNA modification"/>
    <property type="evidence" value="ECO:0007669"/>
    <property type="project" value="UniProtKB-UniRule"/>
</dbReference>
<keyword evidence="1 6" id="KW-0436">Ligase</keyword>
<keyword evidence="2 6" id="KW-0819">tRNA processing</keyword>
<sequence>MQGIILENLCELKKAKALLAFSHGIDSTALFHLLRQNNINFACALINYKTRPQSLNEYISARALCKMYGVEFFSKEAVISGGNFESKARKIRYDFFYDLCIEQGFDTLILAHQLNDLFEWFLLRLSKGAGLANALGFSSYSKYEIKPKCDIFIARPLIYTSRVEILEYLHSHYYQYFIDSSNFNQKYSRNFFRHNYSDSFVKLFAGGLKASFKALERDKKVLLGEFVYEKSPFFILKRSPSEIDLIDKACKRLGVVLSALSRAEVLKQNALVISHKIAIAKNEKFIFVAPFSKTQMPKNFKEKCRILKIPPLIRPYLYDNTELLAEISTFIH</sequence>
<dbReference type="KEGG" id="cinf:CINF_0644"/>
<evidence type="ECO:0000256" key="1">
    <source>
        <dbReference type="ARBA" id="ARBA00022598"/>
    </source>
</evidence>
<dbReference type="GO" id="GO:0005737">
    <property type="term" value="C:cytoplasm"/>
    <property type="evidence" value="ECO:0007669"/>
    <property type="project" value="UniProtKB-SubCell"/>
</dbReference>
<dbReference type="PANTHER" id="PTHR43033:SF1">
    <property type="entry name" value="TRNA(ILE)-LYSIDINE SYNTHASE-RELATED"/>
    <property type="match status" value="1"/>
</dbReference>
<comment type="subcellular location">
    <subcellularLocation>
        <location evidence="6">Cytoplasm</location>
    </subcellularLocation>
</comment>
<reference evidence="8 9" key="1">
    <citation type="submission" date="2020-02" db="EMBL/GenBank/DDBJ databases">
        <title>Complete genome sequence of the novel Campylobacter species Candidatus Campylobacter infans.</title>
        <authorList>
            <person name="Duim B."/>
            <person name="Zomer A."/>
            <person name="van der Graaf L."/>
            <person name="Wagenaar J."/>
        </authorList>
    </citation>
    <scope>NUCLEOTIDE SEQUENCE [LARGE SCALE GENOMIC DNA]</scope>
    <source>
        <strain evidence="8 9">19S00001</strain>
    </source>
</reference>
<dbReference type="EC" id="6.3.4.19" evidence="6"/>
<organism evidence="8 9">
    <name type="scientific">Candidatus Campylobacter infans</name>
    <dbReference type="NCBI Taxonomy" id="2561898"/>
    <lineage>
        <taxon>Bacteria</taxon>
        <taxon>Pseudomonadati</taxon>
        <taxon>Campylobacterota</taxon>
        <taxon>Epsilonproteobacteria</taxon>
        <taxon>Campylobacterales</taxon>
        <taxon>Campylobacteraceae</taxon>
        <taxon>Campylobacter</taxon>
    </lineage>
</organism>
<dbReference type="NCBIfam" id="TIGR02432">
    <property type="entry name" value="lysidine_TilS_N"/>
    <property type="match status" value="1"/>
</dbReference>
<keyword evidence="6" id="KW-0963">Cytoplasm</keyword>
<dbReference type="EMBL" id="CP049075">
    <property type="protein sequence ID" value="QLI05166.1"/>
    <property type="molecule type" value="Genomic_DNA"/>
</dbReference>